<feature type="region of interest" description="Disordered" evidence="1">
    <location>
        <begin position="203"/>
        <end position="237"/>
    </location>
</feature>
<sequence>MEPVQQDSPLSTSANIAGIISFIVATIAGAYARITYLRNCKDEYFRVKAWLPWLSGESTSLSELINPADERLGGRPLEQSINDLLAKVETRAAGPAVKQSNRNVVATSWSFIAVALAWLPVRNETMELVRQREALTARVQFTQMSMTSTEIRDLEARMTRTVTKATESFIRMENQMVEQRAQIHRLEELVCRLMHGNRLGKAADQSSAVAVKVRRGSKSQQGPTKSPKRGRERRSSY</sequence>
<name>A0A4R8RQ00_COLTR</name>
<accession>A0A4R8RQ00</accession>
<comment type="caution">
    <text evidence="3">The sequence shown here is derived from an EMBL/GenBank/DDBJ whole genome shotgun (WGS) entry which is preliminary data.</text>
</comment>
<gene>
    <name evidence="3" type="ORF">CTRI78_v001181</name>
</gene>
<reference evidence="3 4" key="1">
    <citation type="submission" date="2018-12" db="EMBL/GenBank/DDBJ databases">
        <title>Genome sequence and assembly of Colletotrichum trifolii.</title>
        <authorList>
            <person name="Gan P."/>
            <person name="Shirasu K."/>
        </authorList>
    </citation>
    <scope>NUCLEOTIDE SEQUENCE [LARGE SCALE GENOMIC DNA]</scope>
    <source>
        <strain evidence="3 4">543-2</strain>
    </source>
</reference>
<organism evidence="3 4">
    <name type="scientific">Colletotrichum trifolii</name>
    <dbReference type="NCBI Taxonomy" id="5466"/>
    <lineage>
        <taxon>Eukaryota</taxon>
        <taxon>Fungi</taxon>
        <taxon>Dikarya</taxon>
        <taxon>Ascomycota</taxon>
        <taxon>Pezizomycotina</taxon>
        <taxon>Sordariomycetes</taxon>
        <taxon>Hypocreomycetidae</taxon>
        <taxon>Glomerellales</taxon>
        <taxon>Glomerellaceae</taxon>
        <taxon>Colletotrichum</taxon>
        <taxon>Colletotrichum orbiculare species complex</taxon>
    </lineage>
</organism>
<feature type="transmembrane region" description="Helical" evidence="2">
    <location>
        <begin position="12"/>
        <end position="32"/>
    </location>
</feature>
<keyword evidence="4" id="KW-1185">Reference proteome</keyword>
<dbReference type="EMBL" id="RYZW01000006">
    <property type="protein sequence ID" value="TDZ73346.1"/>
    <property type="molecule type" value="Genomic_DNA"/>
</dbReference>
<evidence type="ECO:0000256" key="1">
    <source>
        <dbReference type="SAM" id="MobiDB-lite"/>
    </source>
</evidence>
<keyword evidence="2" id="KW-1133">Transmembrane helix</keyword>
<evidence type="ECO:0000256" key="2">
    <source>
        <dbReference type="SAM" id="Phobius"/>
    </source>
</evidence>
<evidence type="ECO:0000313" key="3">
    <source>
        <dbReference type="EMBL" id="TDZ73346.1"/>
    </source>
</evidence>
<evidence type="ECO:0000313" key="4">
    <source>
        <dbReference type="Proteomes" id="UP000295703"/>
    </source>
</evidence>
<dbReference type="Proteomes" id="UP000295703">
    <property type="component" value="Unassembled WGS sequence"/>
</dbReference>
<keyword evidence="2" id="KW-0472">Membrane</keyword>
<dbReference type="AlphaFoldDB" id="A0A4R8RQ00"/>
<proteinExistence type="predicted"/>
<feature type="compositionally biased region" description="Basic residues" evidence="1">
    <location>
        <begin position="226"/>
        <end position="237"/>
    </location>
</feature>
<protein>
    <submittedName>
        <fullName evidence="3">Uncharacterized protein</fullName>
    </submittedName>
</protein>
<keyword evidence="2" id="KW-0812">Transmembrane</keyword>